<keyword evidence="2" id="KW-0732">Signal</keyword>
<keyword evidence="4" id="KW-1185">Reference proteome</keyword>
<dbReference type="EMBL" id="BJUB01000004">
    <property type="protein sequence ID" value="GEK21037.1"/>
    <property type="molecule type" value="Genomic_DNA"/>
</dbReference>
<name>A0A510V2B5_9CELL</name>
<comment type="caution">
    <text evidence="3">The sequence shown here is derived from an EMBL/GenBank/DDBJ whole genome shotgun (WGS) entry which is preliminary data.</text>
</comment>
<feature type="chain" id="PRO_5022126176" description="Coagulation factor 5/8 type" evidence="2">
    <location>
        <begin position="37"/>
        <end position="665"/>
    </location>
</feature>
<dbReference type="CDD" id="cd23669">
    <property type="entry name" value="GH55_SacteLam55A-like"/>
    <property type="match status" value="1"/>
</dbReference>
<feature type="compositionally biased region" description="Basic residues" evidence="1">
    <location>
        <begin position="417"/>
        <end position="433"/>
    </location>
</feature>
<reference evidence="3 4" key="1">
    <citation type="submission" date="2019-07" db="EMBL/GenBank/DDBJ databases">
        <title>Whole genome shotgun sequence of Cellulomonas xylanilytica NBRC 101102.</title>
        <authorList>
            <person name="Hosoyama A."/>
            <person name="Uohara A."/>
            <person name="Ohji S."/>
            <person name="Ichikawa N."/>
        </authorList>
    </citation>
    <scope>NUCLEOTIDE SEQUENCE [LARGE SCALE GENOMIC DNA]</scope>
    <source>
        <strain evidence="3 4">NBRC 101102</strain>
    </source>
</reference>
<organism evidence="3 4">
    <name type="scientific">Cellulomonas xylanilytica</name>
    <dbReference type="NCBI Taxonomy" id="233583"/>
    <lineage>
        <taxon>Bacteria</taxon>
        <taxon>Bacillati</taxon>
        <taxon>Actinomycetota</taxon>
        <taxon>Actinomycetes</taxon>
        <taxon>Micrococcales</taxon>
        <taxon>Cellulomonadaceae</taxon>
        <taxon>Cellulomonas</taxon>
    </lineage>
</organism>
<dbReference type="InterPro" id="IPR011050">
    <property type="entry name" value="Pectin_lyase_fold/virulence"/>
</dbReference>
<evidence type="ECO:0000256" key="1">
    <source>
        <dbReference type="SAM" id="MobiDB-lite"/>
    </source>
</evidence>
<feature type="signal peptide" evidence="2">
    <location>
        <begin position="1"/>
        <end position="36"/>
    </location>
</feature>
<dbReference type="RefSeq" id="WP_246125150.1">
    <property type="nucleotide sequence ID" value="NZ_BJUB01000004.1"/>
</dbReference>
<sequence>MSVPMHSPGARRRLRQVLIGVTAVSLGLAGASAAAAHPKPGPGGTNPDLGPNVTIFDPSMSTSEIKATFDAITAEQFDNEFGPRRDAVYFLPGTYGTPEAPLNVQVGYYTEVAGLGASPTDVVINGTINVYNRCLEAEQTSNCIALTNFWRSMSNLTINVKGGLTDVLGEAAPRPSWCTDTQFWAVSQAAPLRRVNVNGGFSFMDYCSNGPHFASGGFMADSRSNAAEVVNGSQQQWYTRNSEITGWSNAVWNAVFSGVVGAPAETFPTPNPYTVLDTTPVSREKPYLFVDAAGKYNVRVPSAKTDSRGVSWATGLTPGRTVRIKDFFVAKPGDSVQKINAALAQGKNLLLTPGVYDIAKTIQVKRADTVVLGLGYATLHSVRGAVPLEVADVPGVVIAGVTLDAGEVNSPALLRVGKKHGHGHGHGHGRSHHSGATNPTTLSDVFFRVGGPYIGRTDVALEVNSDDVLLDHAWVWRADHGDEGFPKDTVVRSDIDRQRTADGLPLLNDDDTRWVTNTSANGVIVNGDDVTATGLFVEHFQEYNTIWNGENGTTIFYQNELPYDPRTQADWMAGETLGWAAYKVDDDVTTHHLYGAGAYAYNQNDPSVVTENGFEVPTTPGVQVHHALTVNLSQGTIRHVVDGVGTQADNTNTGTPQFVTHYPVP</sequence>
<evidence type="ECO:0008006" key="5">
    <source>
        <dbReference type="Google" id="ProtNLM"/>
    </source>
</evidence>
<evidence type="ECO:0000313" key="3">
    <source>
        <dbReference type="EMBL" id="GEK21037.1"/>
    </source>
</evidence>
<evidence type="ECO:0000313" key="4">
    <source>
        <dbReference type="Proteomes" id="UP000321118"/>
    </source>
</evidence>
<gene>
    <name evidence="3" type="ORF">CXY01_15570</name>
</gene>
<dbReference type="SUPFAM" id="SSF51126">
    <property type="entry name" value="Pectin lyase-like"/>
    <property type="match status" value="1"/>
</dbReference>
<accession>A0A510V2B5</accession>
<protein>
    <recommendedName>
        <fullName evidence="5">Coagulation factor 5/8 type</fullName>
    </recommendedName>
</protein>
<proteinExistence type="predicted"/>
<dbReference type="Proteomes" id="UP000321118">
    <property type="component" value="Unassembled WGS sequence"/>
</dbReference>
<dbReference type="InterPro" id="IPR012334">
    <property type="entry name" value="Pectin_lyas_fold"/>
</dbReference>
<dbReference type="InterPro" id="IPR059186">
    <property type="entry name" value="SACTE_4363"/>
</dbReference>
<feature type="region of interest" description="Disordered" evidence="1">
    <location>
        <begin position="417"/>
        <end position="438"/>
    </location>
</feature>
<evidence type="ECO:0000256" key="2">
    <source>
        <dbReference type="SAM" id="SignalP"/>
    </source>
</evidence>
<dbReference type="AlphaFoldDB" id="A0A510V2B5"/>
<dbReference type="Gene3D" id="2.160.20.10">
    <property type="entry name" value="Single-stranded right-handed beta-helix, Pectin lyase-like"/>
    <property type="match status" value="1"/>
</dbReference>